<dbReference type="Gene3D" id="3.30.70.260">
    <property type="match status" value="1"/>
</dbReference>
<evidence type="ECO:0000313" key="4">
    <source>
        <dbReference type="Proteomes" id="UP000283295"/>
    </source>
</evidence>
<dbReference type="RefSeq" id="WP_004850932.1">
    <property type="nucleotide sequence ID" value="NZ_CABIWG010000001.1"/>
</dbReference>
<dbReference type="Pfam" id="PF13740">
    <property type="entry name" value="ACT_6"/>
    <property type="match status" value="1"/>
</dbReference>
<dbReference type="NCBIfam" id="NF001220">
    <property type="entry name" value="PRK00194.1"/>
    <property type="match status" value="1"/>
</dbReference>
<dbReference type="InterPro" id="IPR002912">
    <property type="entry name" value="ACT_dom"/>
</dbReference>
<comment type="similarity">
    <text evidence="1">Belongs to the UPF0237 family.</text>
</comment>
<dbReference type="PROSITE" id="PS51671">
    <property type="entry name" value="ACT"/>
    <property type="match status" value="1"/>
</dbReference>
<dbReference type="CDD" id="cd04872">
    <property type="entry name" value="ACT_1ZPV"/>
    <property type="match status" value="1"/>
</dbReference>
<dbReference type="SUPFAM" id="SSF55021">
    <property type="entry name" value="ACT-like"/>
    <property type="match status" value="1"/>
</dbReference>
<dbReference type="InterPro" id="IPR022986">
    <property type="entry name" value="UPF0237_ACT"/>
</dbReference>
<gene>
    <name evidence="3" type="ORF">DWX94_11850</name>
</gene>
<dbReference type="InterPro" id="IPR050990">
    <property type="entry name" value="UPF0237/GcvR_regulator"/>
</dbReference>
<name>A0A3R5ZZB0_9FIRM</name>
<dbReference type="PANTHER" id="PTHR34875:SF6">
    <property type="entry name" value="UPF0237 PROTEIN MJ1558"/>
    <property type="match status" value="1"/>
</dbReference>
<sequence length="90" mass="10013">MKKRIITVVGKDSVGITAKVCVYLANNQINILDISQTIVAGYFNMMMVVDTQESSKSTELIASELGQIGDEIGVQIKVQHEKIFETMHRI</sequence>
<dbReference type="PANTHER" id="PTHR34875">
    <property type="entry name" value="UPF0237 PROTEIN MJ1558"/>
    <property type="match status" value="1"/>
</dbReference>
<evidence type="ECO:0000313" key="3">
    <source>
        <dbReference type="EMBL" id="RGS38320.1"/>
    </source>
</evidence>
<accession>A0A3R5ZZB0</accession>
<comment type="caution">
    <text evidence="3">The sequence shown here is derived from an EMBL/GenBank/DDBJ whole genome shotgun (WGS) entry which is preliminary data.</text>
</comment>
<dbReference type="HAMAP" id="MF_01054">
    <property type="entry name" value="UPF0237"/>
    <property type="match status" value="1"/>
</dbReference>
<dbReference type="OrthoDB" id="9803078at2"/>
<protein>
    <recommendedName>
        <fullName evidence="1">UPF0237 protein DWX94_11850</fullName>
    </recommendedName>
</protein>
<dbReference type="Proteomes" id="UP000283295">
    <property type="component" value="Unassembled WGS sequence"/>
</dbReference>
<reference evidence="3 4" key="1">
    <citation type="submission" date="2018-08" db="EMBL/GenBank/DDBJ databases">
        <title>A genome reference for cultivated species of the human gut microbiota.</title>
        <authorList>
            <person name="Zou Y."/>
            <person name="Xue W."/>
            <person name="Luo G."/>
        </authorList>
    </citation>
    <scope>NUCLEOTIDE SEQUENCE [LARGE SCALE GENOMIC DNA]</scope>
    <source>
        <strain evidence="3 4">AF22-21</strain>
    </source>
</reference>
<dbReference type="InterPro" id="IPR045865">
    <property type="entry name" value="ACT-like_dom_sf"/>
</dbReference>
<dbReference type="GeneID" id="92832181"/>
<evidence type="ECO:0000256" key="1">
    <source>
        <dbReference type="HAMAP-Rule" id="MF_01054"/>
    </source>
</evidence>
<dbReference type="AlphaFoldDB" id="A0A3R5ZZB0"/>
<dbReference type="EMBL" id="QRVK01000039">
    <property type="protein sequence ID" value="RGS38320.1"/>
    <property type="molecule type" value="Genomic_DNA"/>
</dbReference>
<organism evidence="3 4">
    <name type="scientific">Coprococcus eutactus</name>
    <dbReference type="NCBI Taxonomy" id="33043"/>
    <lineage>
        <taxon>Bacteria</taxon>
        <taxon>Bacillati</taxon>
        <taxon>Bacillota</taxon>
        <taxon>Clostridia</taxon>
        <taxon>Lachnospirales</taxon>
        <taxon>Lachnospiraceae</taxon>
        <taxon>Coprococcus</taxon>
    </lineage>
</organism>
<evidence type="ECO:0000259" key="2">
    <source>
        <dbReference type="PROSITE" id="PS51671"/>
    </source>
</evidence>
<proteinExistence type="inferred from homology"/>
<feature type="domain" description="ACT" evidence="2">
    <location>
        <begin position="5"/>
        <end position="79"/>
    </location>
</feature>